<reference evidence="1 2" key="2">
    <citation type="journal article" date="2013" name="Plant Cell Physiol.">
        <title>Rice Annotation Project Database (RAP-DB): an integrative and interactive database for rice genomics.</title>
        <authorList>
            <person name="Sakai H."/>
            <person name="Lee S.S."/>
            <person name="Tanaka T."/>
            <person name="Numa H."/>
            <person name="Kim J."/>
            <person name="Kawahara Y."/>
            <person name="Wakimoto H."/>
            <person name="Yang C.C."/>
            <person name="Iwamoto M."/>
            <person name="Abe T."/>
            <person name="Yamada Y."/>
            <person name="Muto A."/>
            <person name="Inokuchi H."/>
            <person name="Ikemura T."/>
            <person name="Matsumoto T."/>
            <person name="Sasaki T."/>
            <person name="Itoh T."/>
        </authorList>
    </citation>
    <scope>NUCLEOTIDE SEQUENCE [LARGE SCALE GENOMIC DNA]</scope>
    <source>
        <strain evidence="2">cv. Nipponbare</strain>
    </source>
</reference>
<evidence type="ECO:0000313" key="1">
    <source>
        <dbReference type="EMBL" id="BAS84017.1"/>
    </source>
</evidence>
<reference evidence="1 2" key="3">
    <citation type="journal article" date="2013" name="Rice">
        <title>Improvement of the Oryza sativa Nipponbare reference genome using next generation sequence and optical map data.</title>
        <authorList>
            <person name="Kawahara Y."/>
            <person name="de la Bastide M."/>
            <person name="Hamilton J.P."/>
            <person name="Kanamori H."/>
            <person name="McCombie W.R."/>
            <person name="Ouyang S."/>
            <person name="Schwartz D.C."/>
            <person name="Tanaka T."/>
            <person name="Wu J."/>
            <person name="Zhou S."/>
            <person name="Childs K.L."/>
            <person name="Davidson R.M."/>
            <person name="Lin H."/>
            <person name="Quesada-Ocampo L."/>
            <person name="Vaillancourt B."/>
            <person name="Sakai H."/>
            <person name="Lee S.S."/>
            <person name="Kim J."/>
            <person name="Numa H."/>
            <person name="Itoh T."/>
            <person name="Buell C.R."/>
            <person name="Matsumoto T."/>
        </authorList>
    </citation>
    <scope>NUCLEOTIDE SEQUENCE [LARGE SCALE GENOMIC DNA]</scope>
    <source>
        <strain evidence="2">cv. Nipponbare</strain>
    </source>
</reference>
<protein>
    <submittedName>
        <fullName evidence="1">Os03g0329200 protein</fullName>
    </submittedName>
</protein>
<evidence type="ECO:0000313" key="2">
    <source>
        <dbReference type="Proteomes" id="UP000059680"/>
    </source>
</evidence>
<accession>A0A0N7KH73</accession>
<reference evidence="2" key="1">
    <citation type="journal article" date="2005" name="Nature">
        <title>The map-based sequence of the rice genome.</title>
        <authorList>
            <consortium name="International rice genome sequencing project (IRGSP)"/>
            <person name="Matsumoto T."/>
            <person name="Wu J."/>
            <person name="Kanamori H."/>
            <person name="Katayose Y."/>
            <person name="Fujisawa M."/>
            <person name="Namiki N."/>
            <person name="Mizuno H."/>
            <person name="Yamamoto K."/>
            <person name="Antonio B.A."/>
            <person name="Baba T."/>
            <person name="Sakata K."/>
            <person name="Nagamura Y."/>
            <person name="Aoki H."/>
            <person name="Arikawa K."/>
            <person name="Arita K."/>
            <person name="Bito T."/>
            <person name="Chiden Y."/>
            <person name="Fujitsuka N."/>
            <person name="Fukunaka R."/>
            <person name="Hamada M."/>
            <person name="Harada C."/>
            <person name="Hayashi A."/>
            <person name="Hijishita S."/>
            <person name="Honda M."/>
            <person name="Hosokawa S."/>
            <person name="Ichikawa Y."/>
            <person name="Idonuma A."/>
            <person name="Iijima M."/>
            <person name="Ikeda M."/>
            <person name="Ikeno M."/>
            <person name="Ito K."/>
            <person name="Ito S."/>
            <person name="Ito T."/>
            <person name="Ito Y."/>
            <person name="Ito Y."/>
            <person name="Iwabuchi A."/>
            <person name="Kamiya K."/>
            <person name="Karasawa W."/>
            <person name="Kurita K."/>
            <person name="Katagiri S."/>
            <person name="Kikuta A."/>
            <person name="Kobayashi H."/>
            <person name="Kobayashi N."/>
            <person name="Machita K."/>
            <person name="Maehara T."/>
            <person name="Masukawa M."/>
            <person name="Mizubayashi T."/>
            <person name="Mukai Y."/>
            <person name="Nagasaki H."/>
            <person name="Nagata Y."/>
            <person name="Naito S."/>
            <person name="Nakashima M."/>
            <person name="Nakama Y."/>
            <person name="Nakamichi Y."/>
            <person name="Nakamura M."/>
            <person name="Meguro A."/>
            <person name="Negishi M."/>
            <person name="Ohta I."/>
            <person name="Ohta T."/>
            <person name="Okamoto M."/>
            <person name="Ono N."/>
            <person name="Saji S."/>
            <person name="Sakaguchi M."/>
            <person name="Sakai K."/>
            <person name="Shibata M."/>
            <person name="Shimokawa T."/>
            <person name="Song J."/>
            <person name="Takazaki Y."/>
            <person name="Terasawa K."/>
            <person name="Tsugane M."/>
            <person name="Tsuji K."/>
            <person name="Ueda S."/>
            <person name="Waki K."/>
            <person name="Yamagata H."/>
            <person name="Yamamoto M."/>
            <person name="Yamamoto S."/>
            <person name="Yamane H."/>
            <person name="Yoshiki S."/>
            <person name="Yoshihara R."/>
            <person name="Yukawa K."/>
            <person name="Zhong H."/>
            <person name="Yano M."/>
            <person name="Yuan Q."/>
            <person name="Ouyang S."/>
            <person name="Liu J."/>
            <person name="Jones K.M."/>
            <person name="Gansberger K."/>
            <person name="Moffat K."/>
            <person name="Hill J."/>
            <person name="Bera J."/>
            <person name="Fadrosh D."/>
            <person name="Jin S."/>
            <person name="Johri S."/>
            <person name="Kim M."/>
            <person name="Overton L."/>
            <person name="Reardon M."/>
            <person name="Tsitrin T."/>
            <person name="Vuong H."/>
            <person name="Weaver B."/>
            <person name="Ciecko A."/>
            <person name="Tallon L."/>
            <person name="Jackson J."/>
            <person name="Pai G."/>
            <person name="Aken S.V."/>
            <person name="Utterback T."/>
            <person name="Reidmuller S."/>
            <person name="Feldblyum T."/>
            <person name="Hsiao J."/>
            <person name="Zismann V."/>
            <person name="Iobst S."/>
            <person name="de Vazeille A.R."/>
            <person name="Buell C.R."/>
            <person name="Ying K."/>
            <person name="Li Y."/>
            <person name="Lu T."/>
            <person name="Huang Y."/>
            <person name="Zhao Q."/>
            <person name="Feng Q."/>
            <person name="Zhang L."/>
            <person name="Zhu J."/>
            <person name="Weng Q."/>
            <person name="Mu J."/>
            <person name="Lu Y."/>
            <person name="Fan D."/>
            <person name="Liu Y."/>
            <person name="Guan J."/>
            <person name="Zhang Y."/>
            <person name="Yu S."/>
            <person name="Liu X."/>
            <person name="Zhang Y."/>
            <person name="Hong G."/>
            <person name="Han B."/>
            <person name="Choisne N."/>
            <person name="Demange N."/>
            <person name="Orjeda G."/>
            <person name="Samain S."/>
            <person name="Cattolico L."/>
            <person name="Pelletier E."/>
            <person name="Couloux A."/>
            <person name="Segurens B."/>
            <person name="Wincker P."/>
            <person name="D'Hont A."/>
            <person name="Scarpelli C."/>
            <person name="Weissenbach J."/>
            <person name="Salanoubat M."/>
            <person name="Quetier F."/>
            <person name="Yu Y."/>
            <person name="Kim H.R."/>
            <person name="Rambo T."/>
            <person name="Currie J."/>
            <person name="Collura K."/>
            <person name="Luo M."/>
            <person name="Yang T."/>
            <person name="Ammiraju J.S.S."/>
            <person name="Engler F."/>
            <person name="Soderlund C."/>
            <person name="Wing R.A."/>
            <person name="Palmer L.E."/>
            <person name="de la Bastide M."/>
            <person name="Spiegel L."/>
            <person name="Nascimento L."/>
            <person name="Zutavern T."/>
            <person name="O'Shaughnessy A."/>
            <person name="Dike S."/>
            <person name="Dedhia N."/>
            <person name="Preston R."/>
            <person name="Balija V."/>
            <person name="McCombie W.R."/>
            <person name="Chow T."/>
            <person name="Chen H."/>
            <person name="Chung M."/>
            <person name="Chen C."/>
            <person name="Shaw J."/>
            <person name="Wu H."/>
            <person name="Hsiao K."/>
            <person name="Chao Y."/>
            <person name="Chu M."/>
            <person name="Cheng C."/>
            <person name="Hour A."/>
            <person name="Lee P."/>
            <person name="Lin S."/>
            <person name="Lin Y."/>
            <person name="Liou J."/>
            <person name="Liu S."/>
            <person name="Hsing Y."/>
            <person name="Raghuvanshi S."/>
            <person name="Mohanty A."/>
            <person name="Bharti A.K."/>
            <person name="Gaur A."/>
            <person name="Gupta V."/>
            <person name="Kumar D."/>
            <person name="Ravi V."/>
            <person name="Vij S."/>
            <person name="Kapur A."/>
            <person name="Khurana P."/>
            <person name="Khurana P."/>
            <person name="Khurana J.P."/>
            <person name="Tyagi A.K."/>
            <person name="Gaikwad K."/>
            <person name="Singh A."/>
            <person name="Dalal V."/>
            <person name="Srivastava S."/>
            <person name="Dixit A."/>
            <person name="Pal A.K."/>
            <person name="Ghazi I.A."/>
            <person name="Yadav M."/>
            <person name="Pandit A."/>
            <person name="Bhargava A."/>
            <person name="Sureshbabu K."/>
            <person name="Batra K."/>
            <person name="Sharma T.R."/>
            <person name="Mohapatra T."/>
            <person name="Singh N.K."/>
            <person name="Messing J."/>
            <person name="Nelson A.B."/>
            <person name="Fuks G."/>
            <person name="Kavchok S."/>
            <person name="Keizer G."/>
            <person name="Linton E."/>
            <person name="Llaca V."/>
            <person name="Song R."/>
            <person name="Tanyolac B."/>
            <person name="Young S."/>
            <person name="Ho-Il K."/>
            <person name="Hahn J.H."/>
            <person name="Sangsakoo G."/>
            <person name="Vanavichit A."/>
            <person name="de Mattos Luiz.A.T."/>
            <person name="Zimmer P.D."/>
            <person name="Malone G."/>
            <person name="Dellagostin O."/>
            <person name="de Oliveira A.C."/>
            <person name="Bevan M."/>
            <person name="Bancroft I."/>
            <person name="Minx P."/>
            <person name="Cordum H."/>
            <person name="Wilson R."/>
            <person name="Cheng Z."/>
            <person name="Jin W."/>
            <person name="Jiang J."/>
            <person name="Leong S.A."/>
            <person name="Iwama H."/>
            <person name="Gojobori T."/>
            <person name="Itoh T."/>
            <person name="Niimura Y."/>
            <person name="Fujii Y."/>
            <person name="Habara T."/>
            <person name="Sakai H."/>
            <person name="Sato Y."/>
            <person name="Wilson G."/>
            <person name="Kumar K."/>
            <person name="McCouch S."/>
            <person name="Juretic N."/>
            <person name="Hoen D."/>
            <person name="Wright S."/>
            <person name="Bruskiewich R."/>
            <person name="Bureau T."/>
            <person name="Miyao A."/>
            <person name="Hirochika H."/>
            <person name="Nishikawa T."/>
            <person name="Kadowaki K."/>
            <person name="Sugiura M."/>
            <person name="Burr B."/>
            <person name="Sasaki T."/>
        </authorList>
    </citation>
    <scope>NUCLEOTIDE SEQUENCE [LARGE SCALE GENOMIC DNA]</scope>
    <source>
        <strain evidence="2">cv. Nipponbare</strain>
    </source>
</reference>
<gene>
    <name evidence="1" type="ordered locus">Os03g0329200</name>
    <name evidence="1" type="ORF">OSNPB_030329200</name>
</gene>
<feature type="non-terminal residue" evidence="1">
    <location>
        <position position="1"/>
    </location>
</feature>
<dbReference type="AlphaFoldDB" id="A0A0N7KH73"/>
<organism evidence="1 2">
    <name type="scientific">Oryza sativa subsp. japonica</name>
    <name type="common">Rice</name>
    <dbReference type="NCBI Taxonomy" id="39947"/>
    <lineage>
        <taxon>Eukaryota</taxon>
        <taxon>Viridiplantae</taxon>
        <taxon>Streptophyta</taxon>
        <taxon>Embryophyta</taxon>
        <taxon>Tracheophyta</taxon>
        <taxon>Spermatophyta</taxon>
        <taxon>Magnoliopsida</taxon>
        <taxon>Liliopsida</taxon>
        <taxon>Poales</taxon>
        <taxon>Poaceae</taxon>
        <taxon>BOP clade</taxon>
        <taxon>Oryzoideae</taxon>
        <taxon>Oryzeae</taxon>
        <taxon>Oryzinae</taxon>
        <taxon>Oryza</taxon>
        <taxon>Oryza sativa</taxon>
    </lineage>
</organism>
<keyword evidence="2" id="KW-1185">Reference proteome</keyword>
<name>A0A0N7KH73_ORYSJ</name>
<sequence>LPDSPFASSTKSTAFFTATAATAIGSEGDFTTGSSCNIGGSAVGSANPLRPPTLDIPSPRTCFFPMPRLSEHGAIGM</sequence>
<dbReference type="ExpressionAtlas" id="A0A0N7KH73">
    <property type="expression patterns" value="baseline and differential"/>
</dbReference>
<dbReference type="Proteomes" id="UP000059680">
    <property type="component" value="Chromosome 3"/>
</dbReference>
<proteinExistence type="predicted"/>
<dbReference type="EMBL" id="AP014959">
    <property type="protein sequence ID" value="BAS84017.1"/>
    <property type="molecule type" value="Genomic_DNA"/>
</dbReference>